<dbReference type="RefSeq" id="XP_025358226.1">
    <property type="nucleotide sequence ID" value="XM_025500289.1"/>
</dbReference>
<dbReference type="PANTHER" id="PTHR48081">
    <property type="entry name" value="AB HYDROLASE SUPERFAMILY PROTEIN C4A8.06C"/>
    <property type="match status" value="1"/>
</dbReference>
<sequence>MTSTSTPQTFIYKTASQNNSGAKVEIPLDVYLPIQKHQRPPKPLIWIHTGGFLQGTRKFLPPHFQRACNRLNLALITPDYRLAPQVNIEGVLDDVKDCIRFTLSSEGLSAKLGGGKSSLDTSQYILAGSSAGGWASLLQGLGFTDSKDIPAPLAVIAIYPITTINKARAPYYHMPLKPLPWAYNLQAQIGDLVPVEPLKPHMDKDGEVLTEAPPLVLTSRAPLYSYARQEGIYPDLILAKGQNAEQYCLPTLIERSGKTGTKDTNTKLVFVAYGDADPMVEIHQSKEVIEALKKANLPYDIGTYVEPGKSHLWDILDPEADIPELWQKVEKVL</sequence>
<dbReference type="Proteomes" id="UP000245771">
    <property type="component" value="Unassembled WGS sequence"/>
</dbReference>
<organism evidence="3 4">
    <name type="scientific">Meira miltonrushii</name>
    <dbReference type="NCBI Taxonomy" id="1280837"/>
    <lineage>
        <taxon>Eukaryota</taxon>
        <taxon>Fungi</taxon>
        <taxon>Dikarya</taxon>
        <taxon>Basidiomycota</taxon>
        <taxon>Ustilaginomycotina</taxon>
        <taxon>Exobasidiomycetes</taxon>
        <taxon>Exobasidiales</taxon>
        <taxon>Brachybasidiaceae</taxon>
        <taxon>Meira</taxon>
    </lineage>
</organism>
<dbReference type="InterPro" id="IPR013094">
    <property type="entry name" value="AB_hydrolase_3"/>
</dbReference>
<dbReference type="EMBL" id="KZ819602">
    <property type="protein sequence ID" value="PWN37924.1"/>
    <property type="molecule type" value="Genomic_DNA"/>
</dbReference>
<accession>A0A316VKY4</accession>
<evidence type="ECO:0000256" key="1">
    <source>
        <dbReference type="ARBA" id="ARBA00022801"/>
    </source>
</evidence>
<dbReference type="STRING" id="1280837.A0A316VKY4"/>
<dbReference type="Pfam" id="PF07859">
    <property type="entry name" value="Abhydrolase_3"/>
    <property type="match status" value="1"/>
</dbReference>
<dbReference type="Gene3D" id="3.40.50.1820">
    <property type="entry name" value="alpha/beta hydrolase"/>
    <property type="match status" value="1"/>
</dbReference>
<dbReference type="AlphaFoldDB" id="A0A316VKY4"/>
<dbReference type="InterPro" id="IPR029058">
    <property type="entry name" value="AB_hydrolase_fold"/>
</dbReference>
<evidence type="ECO:0000313" key="3">
    <source>
        <dbReference type="EMBL" id="PWN37924.1"/>
    </source>
</evidence>
<dbReference type="OrthoDB" id="408631at2759"/>
<dbReference type="SUPFAM" id="SSF53474">
    <property type="entry name" value="alpha/beta-Hydrolases"/>
    <property type="match status" value="1"/>
</dbReference>
<proteinExistence type="predicted"/>
<feature type="domain" description="Alpha/beta hydrolase fold-3" evidence="2">
    <location>
        <begin position="44"/>
        <end position="168"/>
    </location>
</feature>
<reference evidence="3 4" key="1">
    <citation type="journal article" date="2018" name="Mol. Biol. Evol.">
        <title>Broad Genomic Sampling Reveals a Smut Pathogenic Ancestry of the Fungal Clade Ustilaginomycotina.</title>
        <authorList>
            <person name="Kijpornyongpan T."/>
            <person name="Mondo S.J."/>
            <person name="Barry K."/>
            <person name="Sandor L."/>
            <person name="Lee J."/>
            <person name="Lipzen A."/>
            <person name="Pangilinan J."/>
            <person name="LaButti K."/>
            <person name="Hainaut M."/>
            <person name="Henrissat B."/>
            <person name="Grigoriev I.V."/>
            <person name="Spatafora J.W."/>
            <person name="Aime M.C."/>
        </authorList>
    </citation>
    <scope>NUCLEOTIDE SEQUENCE [LARGE SCALE GENOMIC DNA]</scope>
    <source>
        <strain evidence="3 4">MCA 3882</strain>
    </source>
</reference>
<dbReference type="InterPro" id="IPR050300">
    <property type="entry name" value="GDXG_lipolytic_enzyme"/>
</dbReference>
<evidence type="ECO:0000313" key="4">
    <source>
        <dbReference type="Proteomes" id="UP000245771"/>
    </source>
</evidence>
<keyword evidence="1 3" id="KW-0378">Hydrolase</keyword>
<dbReference type="InParanoid" id="A0A316VKY4"/>
<dbReference type="GO" id="GO:0016787">
    <property type="term" value="F:hydrolase activity"/>
    <property type="evidence" value="ECO:0007669"/>
    <property type="project" value="UniProtKB-KW"/>
</dbReference>
<evidence type="ECO:0000259" key="2">
    <source>
        <dbReference type="Pfam" id="PF07859"/>
    </source>
</evidence>
<keyword evidence="4" id="KW-1185">Reference proteome</keyword>
<gene>
    <name evidence="3" type="ORF">FA14DRAFT_170687</name>
</gene>
<name>A0A316VKY4_9BASI</name>
<protein>
    <submittedName>
        <fullName evidence="3">Alpha/beta-hydrolase</fullName>
    </submittedName>
</protein>
<dbReference type="GeneID" id="37022070"/>